<evidence type="ECO:0000313" key="6">
    <source>
        <dbReference type="EMBL" id="WVZ82562.1"/>
    </source>
</evidence>
<sequence>MVDARIDPGRGFRLDVNCGSYTANLDYGPMEMAEQKHELWIDVSSGYNLDQFVDDMSALMIWGNSQALSVWSVDVDSDAKWHVRNNEHFEKMIQSRLNDRVAKLIVEVVTKEGYQFGYSSAGSKATSGPSGVTSQAAPVIAPDVVEGAGDTCSSPFDEEIPIVDWETLIILPEPDQDGEANVLFDEAAIFEAMGFKAAGDMADQERTRERDIQVIPIDIEEEMREASINVDDNVPEEPLMDWDRDNPDIAVGAIYPCMDDFRMAIRQHAIVNEFELGTEKSDKTRFRGFCKAAGCPWVIRARTQADNSVRVQINTIEHRCASKCRLLGSMASQAWVAERAIPLLKRKPNIGAKEIQEELEHKYNLKILYQTVWYGRQRAADKLFGKWDDSWDWLYRFKAEVELRSPGSVVEIDTITTEGQVRFNRFFCAFKGCIDGFLNGCRPYISIDSTALNGMWNGHMPAALALDGHNWMFPLAFGFFDGETKENWTWFMEQLVKAIGPMPKLAISSDGCKGLAAAVKKVFPWAEHRECFRHLMENMKKNYTGEVYGKNMWPAARAYTSGKYKYFMDKVLEVSPDVQAWLNTNHKLLWARSKFSTDIKVDYIHNNLAECWNGWIKELKDLPVHCMVDAIREKEVILFEKRRRISMALHGHILLAIVHQLNAASKGLGHLRVTKGHPDHAELEGMWYTSINMSARAREWQVTGKPCPHALAVITSARGHDMEQYVDNVYSVQKFRAAYAGLVPNITDRNQWPVVEKDFKLFPPHGKKRGLGRQRKNRIPSFLERSGKATRQVTCQGCGELGHRRRSWRCALTGTKKRKRKSRAKPGRKKKAAEASTSSQAAEASPRTPRTRAAAAREAAAAARQAASEANPAAKRTLALEVVPALEAPPATARPSLEDLDAATPSLEVAPKKMTPRKNKMQCTKK</sequence>
<evidence type="ECO:0000256" key="4">
    <source>
        <dbReference type="SAM" id="MobiDB-lite"/>
    </source>
</evidence>
<accession>A0AAQ3U440</accession>
<evidence type="ECO:0000313" key="7">
    <source>
        <dbReference type="Proteomes" id="UP001341281"/>
    </source>
</evidence>
<dbReference type="PANTHER" id="PTHR31973:SF195">
    <property type="entry name" value="MUDR FAMILY TRANSPOSASE"/>
    <property type="match status" value="1"/>
</dbReference>
<evidence type="ECO:0000256" key="3">
    <source>
        <dbReference type="ARBA" id="ARBA00023172"/>
    </source>
</evidence>
<dbReference type="GO" id="GO:0006313">
    <property type="term" value="P:DNA transposition"/>
    <property type="evidence" value="ECO:0007669"/>
    <property type="project" value="InterPro"/>
</dbReference>
<evidence type="ECO:0000259" key="5">
    <source>
        <dbReference type="SMART" id="SM00575"/>
    </source>
</evidence>
<dbReference type="PROSITE" id="PS01007">
    <property type="entry name" value="TRANSPOSASE_MUTATOR"/>
    <property type="match status" value="1"/>
</dbReference>
<dbReference type="AlphaFoldDB" id="A0AAQ3U440"/>
<dbReference type="GO" id="GO:0003677">
    <property type="term" value="F:DNA binding"/>
    <property type="evidence" value="ECO:0007669"/>
    <property type="project" value="UniProtKB-KW"/>
</dbReference>
<reference evidence="6 7" key="1">
    <citation type="submission" date="2024-02" db="EMBL/GenBank/DDBJ databases">
        <title>High-quality chromosome-scale genome assembly of Pensacola bahiagrass (Paspalum notatum Flugge var. saurae).</title>
        <authorList>
            <person name="Vega J.M."/>
            <person name="Podio M."/>
            <person name="Orjuela J."/>
            <person name="Siena L.A."/>
            <person name="Pessino S.C."/>
            <person name="Combes M.C."/>
            <person name="Mariac C."/>
            <person name="Albertini E."/>
            <person name="Pupilli F."/>
            <person name="Ortiz J.P.A."/>
            <person name="Leblanc O."/>
        </authorList>
    </citation>
    <scope>NUCLEOTIDE SEQUENCE [LARGE SCALE GENOMIC DNA]</scope>
    <source>
        <strain evidence="6">R1</strain>
        <tissue evidence="6">Leaf</tissue>
    </source>
</reference>
<dbReference type="InterPro" id="IPR006564">
    <property type="entry name" value="Znf_PMZ"/>
</dbReference>
<gene>
    <name evidence="6" type="ORF">U9M48_029816</name>
</gene>
<feature type="compositionally biased region" description="Basic residues" evidence="4">
    <location>
        <begin position="815"/>
        <end position="831"/>
    </location>
</feature>
<feature type="region of interest" description="Disordered" evidence="4">
    <location>
        <begin position="888"/>
        <end position="926"/>
    </location>
</feature>
<feature type="domain" description="Zinc finger PMZ-type" evidence="5">
    <location>
        <begin position="698"/>
        <end position="720"/>
    </location>
</feature>
<name>A0AAQ3U440_PASNO</name>
<dbReference type="GO" id="GO:0004803">
    <property type="term" value="F:transposase activity"/>
    <property type="evidence" value="ECO:0007669"/>
    <property type="project" value="InterPro"/>
</dbReference>
<dbReference type="EMBL" id="CP144750">
    <property type="protein sequence ID" value="WVZ82562.1"/>
    <property type="molecule type" value="Genomic_DNA"/>
</dbReference>
<feature type="non-terminal residue" evidence="6">
    <location>
        <position position="926"/>
    </location>
</feature>
<dbReference type="GO" id="GO:0008270">
    <property type="term" value="F:zinc ion binding"/>
    <property type="evidence" value="ECO:0007669"/>
    <property type="project" value="InterPro"/>
</dbReference>
<feature type="compositionally biased region" description="Low complexity" evidence="4">
    <location>
        <begin position="834"/>
        <end position="873"/>
    </location>
</feature>
<dbReference type="InterPro" id="IPR001207">
    <property type="entry name" value="Transposase_mutator"/>
</dbReference>
<dbReference type="Pfam" id="PF10551">
    <property type="entry name" value="MULE"/>
    <property type="match status" value="1"/>
</dbReference>
<feature type="compositionally biased region" description="Basic residues" evidence="4">
    <location>
        <begin position="914"/>
        <end position="926"/>
    </location>
</feature>
<feature type="region of interest" description="Disordered" evidence="4">
    <location>
        <begin position="809"/>
        <end position="873"/>
    </location>
</feature>
<dbReference type="Pfam" id="PF03108">
    <property type="entry name" value="DBD_Tnp_Mut"/>
    <property type="match status" value="1"/>
</dbReference>
<dbReference type="InterPro" id="IPR004332">
    <property type="entry name" value="Transposase_MuDR"/>
</dbReference>
<dbReference type="InterPro" id="IPR018289">
    <property type="entry name" value="MULE_transposase_dom"/>
</dbReference>
<proteinExistence type="predicted"/>
<keyword evidence="7" id="KW-1185">Reference proteome</keyword>
<protein>
    <recommendedName>
        <fullName evidence="5">Zinc finger PMZ-type domain-containing protein</fullName>
    </recommendedName>
</protein>
<dbReference type="Proteomes" id="UP001341281">
    <property type="component" value="Chromosome 06"/>
</dbReference>
<evidence type="ECO:0000256" key="1">
    <source>
        <dbReference type="ARBA" id="ARBA00022578"/>
    </source>
</evidence>
<keyword evidence="2" id="KW-0238">DNA-binding</keyword>
<dbReference type="SMART" id="SM00575">
    <property type="entry name" value="ZnF_PMZ"/>
    <property type="match status" value="1"/>
</dbReference>
<keyword evidence="1" id="KW-0815">Transposition</keyword>
<evidence type="ECO:0000256" key="2">
    <source>
        <dbReference type="ARBA" id="ARBA00023125"/>
    </source>
</evidence>
<keyword evidence="3" id="KW-0233">DNA recombination</keyword>
<organism evidence="6 7">
    <name type="scientific">Paspalum notatum var. saurae</name>
    <dbReference type="NCBI Taxonomy" id="547442"/>
    <lineage>
        <taxon>Eukaryota</taxon>
        <taxon>Viridiplantae</taxon>
        <taxon>Streptophyta</taxon>
        <taxon>Embryophyta</taxon>
        <taxon>Tracheophyta</taxon>
        <taxon>Spermatophyta</taxon>
        <taxon>Magnoliopsida</taxon>
        <taxon>Liliopsida</taxon>
        <taxon>Poales</taxon>
        <taxon>Poaceae</taxon>
        <taxon>PACMAD clade</taxon>
        <taxon>Panicoideae</taxon>
        <taxon>Andropogonodae</taxon>
        <taxon>Paspaleae</taxon>
        <taxon>Paspalinae</taxon>
        <taxon>Paspalum</taxon>
    </lineage>
</organism>
<dbReference type="PANTHER" id="PTHR31973">
    <property type="entry name" value="POLYPROTEIN, PUTATIVE-RELATED"/>
    <property type="match status" value="1"/>
</dbReference>